<feature type="compositionally biased region" description="Acidic residues" evidence="3">
    <location>
        <begin position="8"/>
        <end position="42"/>
    </location>
</feature>
<feature type="compositionally biased region" description="Pro residues" evidence="3">
    <location>
        <begin position="375"/>
        <end position="385"/>
    </location>
</feature>
<feature type="region of interest" description="Disordered" evidence="3">
    <location>
        <begin position="179"/>
        <end position="409"/>
    </location>
</feature>
<dbReference type="PANTHER" id="PTHR22691:SF8">
    <property type="entry name" value="PROTEIN SPT2 HOMOLOG"/>
    <property type="match status" value="1"/>
</dbReference>
<dbReference type="GO" id="GO:0042393">
    <property type="term" value="F:histone binding"/>
    <property type="evidence" value="ECO:0007669"/>
    <property type="project" value="TreeGrafter"/>
</dbReference>
<gene>
    <name evidence="4" type="ORF">BVC80_8723g21</name>
</gene>
<dbReference type="STRING" id="56857.A0A200Q8J2"/>
<reference evidence="4 5" key="1">
    <citation type="journal article" date="2017" name="Mol. Plant">
        <title>The Genome of Medicinal Plant Macleaya cordata Provides New Insights into Benzylisoquinoline Alkaloids Metabolism.</title>
        <authorList>
            <person name="Liu X."/>
            <person name="Liu Y."/>
            <person name="Huang P."/>
            <person name="Ma Y."/>
            <person name="Qing Z."/>
            <person name="Tang Q."/>
            <person name="Cao H."/>
            <person name="Cheng P."/>
            <person name="Zheng Y."/>
            <person name="Yuan Z."/>
            <person name="Zhou Y."/>
            <person name="Liu J."/>
            <person name="Tang Z."/>
            <person name="Zhuo Y."/>
            <person name="Zhang Y."/>
            <person name="Yu L."/>
            <person name="Huang J."/>
            <person name="Yang P."/>
            <person name="Peng Q."/>
            <person name="Zhang J."/>
            <person name="Jiang W."/>
            <person name="Zhang Z."/>
            <person name="Lin K."/>
            <person name="Ro D.K."/>
            <person name="Chen X."/>
            <person name="Xiong X."/>
            <person name="Shang Y."/>
            <person name="Huang S."/>
            <person name="Zeng J."/>
        </authorList>
    </citation>
    <scope>NUCLEOTIDE SEQUENCE [LARGE SCALE GENOMIC DNA]</scope>
    <source>
        <strain evidence="5">cv. BLH2017</strain>
        <tissue evidence="4">Root</tissue>
    </source>
</reference>
<feature type="compositionally biased region" description="Basic and acidic residues" evidence="3">
    <location>
        <begin position="43"/>
        <end position="73"/>
    </location>
</feature>
<feature type="compositionally biased region" description="Low complexity" evidence="3">
    <location>
        <begin position="132"/>
        <end position="143"/>
    </location>
</feature>
<dbReference type="SMART" id="SM00784">
    <property type="entry name" value="SPT2"/>
    <property type="match status" value="1"/>
</dbReference>
<feature type="compositionally biased region" description="Low complexity" evidence="3">
    <location>
        <begin position="203"/>
        <end position="221"/>
    </location>
</feature>
<evidence type="ECO:0000256" key="3">
    <source>
        <dbReference type="SAM" id="MobiDB-lite"/>
    </source>
</evidence>
<dbReference type="PANTHER" id="PTHR22691">
    <property type="entry name" value="YEAST SPT2-RELATED"/>
    <property type="match status" value="1"/>
</dbReference>
<feature type="compositionally biased region" description="Basic and acidic residues" evidence="3">
    <location>
        <begin position="346"/>
        <end position="361"/>
    </location>
</feature>
<evidence type="ECO:0000313" key="5">
    <source>
        <dbReference type="Proteomes" id="UP000195402"/>
    </source>
</evidence>
<dbReference type="OMA" id="ATNGYHR"/>
<keyword evidence="2" id="KW-0175">Coiled coil</keyword>
<dbReference type="GO" id="GO:0003677">
    <property type="term" value="F:DNA binding"/>
    <property type="evidence" value="ECO:0007669"/>
    <property type="project" value="TreeGrafter"/>
</dbReference>
<dbReference type="EMBL" id="MVGT01002714">
    <property type="protein sequence ID" value="OVA06816.1"/>
    <property type="molecule type" value="Genomic_DNA"/>
</dbReference>
<feature type="compositionally biased region" description="Polar residues" evidence="3">
    <location>
        <begin position="364"/>
        <end position="373"/>
    </location>
</feature>
<dbReference type="GO" id="GO:0006334">
    <property type="term" value="P:nucleosome assembly"/>
    <property type="evidence" value="ECO:0007669"/>
    <property type="project" value="TreeGrafter"/>
</dbReference>
<evidence type="ECO:0000313" key="4">
    <source>
        <dbReference type="EMBL" id="OVA06816.1"/>
    </source>
</evidence>
<dbReference type="GO" id="GO:0006360">
    <property type="term" value="P:transcription by RNA polymerase I"/>
    <property type="evidence" value="ECO:0007669"/>
    <property type="project" value="TreeGrafter"/>
</dbReference>
<organism evidence="4 5">
    <name type="scientific">Macleaya cordata</name>
    <name type="common">Five-seeded plume-poppy</name>
    <name type="synonym">Bocconia cordata</name>
    <dbReference type="NCBI Taxonomy" id="56857"/>
    <lineage>
        <taxon>Eukaryota</taxon>
        <taxon>Viridiplantae</taxon>
        <taxon>Streptophyta</taxon>
        <taxon>Embryophyta</taxon>
        <taxon>Tracheophyta</taxon>
        <taxon>Spermatophyta</taxon>
        <taxon>Magnoliopsida</taxon>
        <taxon>Ranunculales</taxon>
        <taxon>Papaveraceae</taxon>
        <taxon>Papaveroideae</taxon>
        <taxon>Macleaya</taxon>
    </lineage>
</organism>
<dbReference type="AlphaFoldDB" id="A0A200Q8J2"/>
<feature type="compositionally biased region" description="Polar residues" evidence="3">
    <location>
        <begin position="250"/>
        <end position="267"/>
    </location>
</feature>
<comment type="caution">
    <text evidence="4">The sequence shown here is derived from an EMBL/GenBank/DDBJ whole genome shotgun (WGS) entry which is preliminary data.</text>
</comment>
<dbReference type="InParanoid" id="A0A200Q8J2"/>
<feature type="compositionally biased region" description="Basic residues" evidence="3">
    <location>
        <begin position="476"/>
        <end position="486"/>
    </location>
</feature>
<feature type="compositionally biased region" description="Basic and acidic residues" evidence="3">
    <location>
        <begin position="465"/>
        <end position="475"/>
    </location>
</feature>
<feature type="region of interest" description="Disordered" evidence="3">
    <location>
        <begin position="121"/>
        <end position="156"/>
    </location>
</feature>
<feature type="region of interest" description="Disordered" evidence="3">
    <location>
        <begin position="465"/>
        <end position="486"/>
    </location>
</feature>
<name>A0A200Q8J2_MACCD</name>
<feature type="compositionally biased region" description="Polar residues" evidence="3">
    <location>
        <begin position="288"/>
        <end position="298"/>
    </location>
</feature>
<comment type="similarity">
    <text evidence="1">Belongs to the SPT2 family.</text>
</comment>
<evidence type="ECO:0000256" key="1">
    <source>
        <dbReference type="ARBA" id="ARBA00006461"/>
    </source>
</evidence>
<dbReference type="OrthoDB" id="6259853at2759"/>
<dbReference type="Proteomes" id="UP000195402">
    <property type="component" value="Unassembled WGS sequence"/>
</dbReference>
<dbReference type="InterPro" id="IPR013256">
    <property type="entry name" value="Chromatin_SPT2"/>
</dbReference>
<dbReference type="FunCoup" id="A0A200Q8J2">
    <property type="interactions" value="1320"/>
</dbReference>
<accession>A0A200Q8J2</accession>
<dbReference type="Pfam" id="PF08243">
    <property type="entry name" value="SPT2"/>
    <property type="match status" value="1"/>
</dbReference>
<dbReference type="GO" id="GO:0005730">
    <property type="term" value="C:nucleolus"/>
    <property type="evidence" value="ECO:0007669"/>
    <property type="project" value="TreeGrafter"/>
</dbReference>
<sequence>MRGYGRDDMDEYEDDGFIEDDEEHGEYEEEGEEEEEDEEEEEEVRKPTKEELDYLELRQRIKESMRKQMKKESGAATVNSQEKKKLPYDNYGSFFGPSQPVIAQRVIQESKSLLENQHLTARVSNSHHNLQSKKSPASTTATSRPGVRDRPPKVVNVVKQKVQKLKDMRDYSFLFSDDAELPAPTKEPPPRNVSVPNSDARSAHAPSKSPKSVSSSSRPVPNGREQRTHVSMGHQMQSKAGQHKVAPGSRPNSTSANPRKQLGSSAANGPGRPLGTNGLPSKMPVPTKTPTSNKSSIPNKVPAPTMNKKASVVGVKRPVPGLQRAPLPKSHSSGPGVQKAPLSKSHSSEQRKEIREPDRARLMSKQSVSSSRPQIKPPKQIPSRPPVQTDRPKKRPSRPYADEDEDEDVHAISMIRNMFGYNPKKYANIDEDDSDMEANFDDILKEERHSSKIAREEDERELRLIEEEERRERMRKEAKRRKLSQR</sequence>
<keyword evidence="5" id="KW-1185">Reference proteome</keyword>
<proteinExistence type="inferred from homology"/>
<protein>
    <submittedName>
        <fullName evidence="4">Chromatin SPT2</fullName>
    </submittedName>
</protein>
<feature type="region of interest" description="Disordered" evidence="3">
    <location>
        <begin position="1"/>
        <end position="91"/>
    </location>
</feature>
<evidence type="ECO:0000256" key="2">
    <source>
        <dbReference type="ARBA" id="ARBA00023054"/>
    </source>
</evidence>